<proteinExistence type="predicted"/>
<dbReference type="Proteomes" id="UP000046392">
    <property type="component" value="Unplaced"/>
</dbReference>
<evidence type="ECO:0000313" key="1">
    <source>
        <dbReference type="Proteomes" id="UP000046392"/>
    </source>
</evidence>
<dbReference type="WBParaSite" id="SPAL_0000992300.1">
    <property type="protein sequence ID" value="SPAL_0000992300.1"/>
    <property type="gene ID" value="SPAL_0000992300"/>
</dbReference>
<accession>A0A0N5BVR7</accession>
<evidence type="ECO:0000313" key="2">
    <source>
        <dbReference type="WBParaSite" id="SPAL_0000992300.1"/>
    </source>
</evidence>
<name>A0A0N5BVR7_STREA</name>
<keyword evidence="1" id="KW-1185">Reference proteome</keyword>
<organism evidence="1 2">
    <name type="scientific">Strongyloides papillosus</name>
    <name type="common">Intestinal threadworm</name>
    <dbReference type="NCBI Taxonomy" id="174720"/>
    <lineage>
        <taxon>Eukaryota</taxon>
        <taxon>Metazoa</taxon>
        <taxon>Ecdysozoa</taxon>
        <taxon>Nematoda</taxon>
        <taxon>Chromadorea</taxon>
        <taxon>Rhabditida</taxon>
        <taxon>Tylenchina</taxon>
        <taxon>Panagrolaimomorpha</taxon>
        <taxon>Strongyloidoidea</taxon>
        <taxon>Strongyloididae</taxon>
        <taxon>Strongyloides</taxon>
    </lineage>
</organism>
<protein>
    <submittedName>
        <fullName evidence="2">BED-type domain-containing protein</fullName>
    </submittedName>
</protein>
<reference evidence="2" key="1">
    <citation type="submission" date="2017-02" db="UniProtKB">
        <authorList>
            <consortium name="WormBaseParasite"/>
        </authorList>
    </citation>
    <scope>IDENTIFICATION</scope>
</reference>
<dbReference type="AlphaFoldDB" id="A0A0N5BVR7"/>
<sequence>MYHFLNDFNVNWNSTSRSLKKESNDIYNLEKKYRKNLKKMLKSGTGLNGTKKKYSYMKVSDKGSTQKSTLMKILSHIPLFSCILCSGKVSKCDDSIKDKKLQNTLALKRHFELYKHPRYIPSDEVSICKKSKISTEVSFNSQSIQFLDDDILDHANYLTHPIYLFH</sequence>